<dbReference type="InterPro" id="IPR013512">
    <property type="entry name" value="DXP_reductoisomerase_N"/>
</dbReference>
<evidence type="ECO:0000256" key="6">
    <source>
        <dbReference type="ARBA" id="ARBA00023211"/>
    </source>
</evidence>
<organism evidence="13 14">
    <name type="scientific">Anaeromassilibacillus senegalensis</name>
    <dbReference type="NCBI Taxonomy" id="1673717"/>
    <lineage>
        <taxon>Bacteria</taxon>
        <taxon>Bacillati</taxon>
        <taxon>Bacillota</taxon>
        <taxon>Clostridia</taxon>
        <taxon>Eubacteriales</taxon>
        <taxon>Acutalibacteraceae</taxon>
        <taxon>Anaeromassilibacillus</taxon>
    </lineage>
</organism>
<evidence type="ECO:0000313" key="14">
    <source>
        <dbReference type="Proteomes" id="UP001298681"/>
    </source>
</evidence>
<feature type="binding site" evidence="9">
    <location>
        <position position="123"/>
    </location>
    <ligand>
        <name>NADPH</name>
        <dbReference type="ChEBI" id="CHEBI:57783"/>
    </ligand>
</feature>
<feature type="domain" description="1-deoxy-D-xylulose 5-phosphate reductoisomerase C-terminal" evidence="11">
    <location>
        <begin position="143"/>
        <end position="227"/>
    </location>
</feature>
<keyword evidence="5 9" id="KW-0560">Oxidoreductase</keyword>
<dbReference type="InterPro" id="IPR026877">
    <property type="entry name" value="DXPR_C"/>
</dbReference>
<feature type="binding site" evidence="9">
    <location>
        <position position="37"/>
    </location>
    <ligand>
        <name>NADPH</name>
        <dbReference type="ChEBI" id="CHEBI:57783"/>
    </ligand>
</feature>
<feature type="domain" description="DXP reductoisomerase C-terminal" evidence="12">
    <location>
        <begin position="259"/>
        <end position="375"/>
    </location>
</feature>
<keyword evidence="7 9" id="KW-0414">Isoprene biosynthesis</keyword>
<feature type="binding site" evidence="9">
    <location>
        <position position="149"/>
    </location>
    <ligand>
        <name>Mn(2+)</name>
        <dbReference type="ChEBI" id="CHEBI:29035"/>
    </ligand>
</feature>
<dbReference type="EC" id="1.1.1.267" evidence="9"/>
<proteinExistence type="inferred from homology"/>
<reference evidence="13 14" key="1">
    <citation type="submission" date="2022-01" db="EMBL/GenBank/DDBJ databases">
        <title>Collection of gut derived symbiotic bacterial strains cultured from healthy donors.</title>
        <authorList>
            <person name="Lin H."/>
            <person name="Kohout C."/>
            <person name="Waligurski E."/>
            <person name="Pamer E.G."/>
        </authorList>
    </citation>
    <scope>NUCLEOTIDE SEQUENCE [LARGE SCALE GENOMIC DNA]</scope>
    <source>
        <strain evidence="13 14">DFI.7.58</strain>
    </source>
</reference>
<dbReference type="Pfam" id="PF02670">
    <property type="entry name" value="DXP_reductoisom"/>
    <property type="match status" value="1"/>
</dbReference>
<keyword evidence="4 9" id="KW-0521">NADP</keyword>
<dbReference type="GO" id="GO:0030604">
    <property type="term" value="F:1-deoxy-D-xylulose-5-phosphate reductoisomerase activity"/>
    <property type="evidence" value="ECO:0007669"/>
    <property type="project" value="UniProtKB-EC"/>
</dbReference>
<dbReference type="SUPFAM" id="SSF55347">
    <property type="entry name" value="Glyceraldehyde-3-phosphate dehydrogenase-like, C-terminal domain"/>
    <property type="match status" value="1"/>
</dbReference>
<feature type="binding site" evidence="9">
    <location>
        <position position="122"/>
    </location>
    <ligand>
        <name>1-deoxy-D-xylulose 5-phosphate</name>
        <dbReference type="ChEBI" id="CHEBI:57792"/>
    </ligand>
</feature>
<dbReference type="NCBIfam" id="NF009114">
    <property type="entry name" value="PRK12464.1"/>
    <property type="match status" value="1"/>
</dbReference>
<gene>
    <name evidence="9 13" type="primary">dxr</name>
    <name evidence="13" type="ORF">L0P57_02390</name>
</gene>
<dbReference type="NCBIfam" id="TIGR00243">
    <property type="entry name" value="Dxr"/>
    <property type="match status" value="1"/>
</dbReference>
<protein>
    <recommendedName>
        <fullName evidence="9">1-deoxy-D-xylulose 5-phosphate reductoisomerase</fullName>
        <shortName evidence="9">DXP reductoisomerase</shortName>
        <ecNumber evidence="9">1.1.1.267</ecNumber>
    </recommendedName>
    <alternativeName>
        <fullName evidence="9">1-deoxyxylulose-5-phosphate reductoisomerase</fullName>
    </alternativeName>
    <alternativeName>
        <fullName evidence="9">2-C-methyl-D-erythritol 4-phosphate synthase</fullName>
    </alternativeName>
</protein>
<comment type="function">
    <text evidence="9">Catalyzes the NADPH-dependent rearrangement and reduction of 1-deoxy-D-xylulose-5-phosphate (DXP) to 2-C-methyl-D-erythritol 4-phosphate (MEP).</text>
</comment>
<keyword evidence="14" id="KW-1185">Reference proteome</keyword>
<feature type="binding site" evidence="9">
    <location>
        <position position="14"/>
    </location>
    <ligand>
        <name>NADPH</name>
        <dbReference type="ChEBI" id="CHEBI:57783"/>
    </ligand>
</feature>
<evidence type="ECO:0000256" key="9">
    <source>
        <dbReference type="HAMAP-Rule" id="MF_00183"/>
    </source>
</evidence>
<dbReference type="EMBL" id="JAKNHQ010000002">
    <property type="protein sequence ID" value="MCG4609794.1"/>
    <property type="molecule type" value="Genomic_DNA"/>
</dbReference>
<feature type="binding site" evidence="9">
    <location>
        <position position="36"/>
    </location>
    <ligand>
        <name>NADPH</name>
        <dbReference type="ChEBI" id="CHEBI:57783"/>
    </ligand>
</feature>
<feature type="domain" description="1-deoxy-D-xylulose 5-phosphate reductoisomerase N-terminal" evidence="10">
    <location>
        <begin position="5"/>
        <end position="129"/>
    </location>
</feature>
<comment type="cofactor">
    <cofactor evidence="9">
        <name>Mg(2+)</name>
        <dbReference type="ChEBI" id="CHEBI:18420"/>
    </cofactor>
    <cofactor evidence="9">
        <name>Mn(2+)</name>
        <dbReference type="ChEBI" id="CHEBI:29035"/>
    </cofactor>
</comment>
<dbReference type="PANTHER" id="PTHR30525">
    <property type="entry name" value="1-DEOXY-D-XYLULOSE 5-PHOSPHATE REDUCTOISOMERASE"/>
    <property type="match status" value="1"/>
</dbReference>
<dbReference type="InterPro" id="IPR013644">
    <property type="entry name" value="DXP_reductoisomerase_C"/>
</dbReference>
<feature type="binding site" evidence="9">
    <location>
        <position position="13"/>
    </location>
    <ligand>
        <name>NADPH</name>
        <dbReference type="ChEBI" id="CHEBI:57783"/>
    </ligand>
</feature>
<dbReference type="Pfam" id="PF08436">
    <property type="entry name" value="DXP_redisom_C"/>
    <property type="match status" value="1"/>
</dbReference>
<dbReference type="SUPFAM" id="SSF69055">
    <property type="entry name" value="1-deoxy-D-xylulose-5-phosphate reductoisomerase, C-terminal domain"/>
    <property type="match status" value="1"/>
</dbReference>
<evidence type="ECO:0000256" key="8">
    <source>
        <dbReference type="ARBA" id="ARBA00048543"/>
    </source>
</evidence>
<feature type="binding site" evidence="9">
    <location>
        <position position="215"/>
    </location>
    <ligand>
        <name>1-deoxy-D-xylulose 5-phosphate</name>
        <dbReference type="ChEBI" id="CHEBI:57792"/>
    </ligand>
</feature>
<feature type="binding site" evidence="9">
    <location>
        <position position="12"/>
    </location>
    <ligand>
        <name>NADPH</name>
        <dbReference type="ChEBI" id="CHEBI:57783"/>
    </ligand>
</feature>
<comment type="caution">
    <text evidence="9">Lacks conserved residue(s) required for the propagation of feature annotation.</text>
</comment>
<evidence type="ECO:0000256" key="2">
    <source>
        <dbReference type="ARBA" id="ARBA00006825"/>
    </source>
</evidence>
<comment type="similarity">
    <text evidence="2 9">Belongs to the DXR family.</text>
</comment>
<dbReference type="Gene3D" id="3.40.50.720">
    <property type="entry name" value="NAD(P)-binding Rossmann-like Domain"/>
    <property type="match status" value="1"/>
</dbReference>
<accession>A0ABS9MH97</accession>
<keyword evidence="6 9" id="KW-0464">Manganese</keyword>
<evidence type="ECO:0000313" key="13">
    <source>
        <dbReference type="EMBL" id="MCG4609794.1"/>
    </source>
</evidence>
<evidence type="ECO:0000256" key="1">
    <source>
        <dbReference type="ARBA" id="ARBA00005094"/>
    </source>
</evidence>
<evidence type="ECO:0000259" key="10">
    <source>
        <dbReference type="Pfam" id="PF02670"/>
    </source>
</evidence>
<sequence length="383" mass="41483">MKQMLSILGSTGSIGTQTLDVARRLGMRVCALAANRNVAMLENQIREWKPQLVAVFDLDAAKKLRIAVADTPVRVVQGMEGLCEAASIACADVVCNSVVGMVGLRPTLAAIAAKKDVALANKETLVAGGALVMKAAREAGVHILPVDSEHSAIFQCLQGCPEKKALGRLILTASGGPFFGKTREELVSVTPEQALKHPNWNMGAKVTIDSATLMNKGLEITEAFWLFDVAPEQIDVVVHRESIVHSMVEYADHSVLAQLGVPDMRIPIQYALTWPQRFPSPVEPLDFIKCGALHFSQPDEETFQCLRACKRALLRGGLASTAANGANEEAVRLFLDRKISFLQIGELVMQAMEHQPDAEIASVEDILNADQAARAFVRQKAKV</sequence>
<feature type="binding site" evidence="9">
    <location>
        <position position="216"/>
    </location>
    <ligand>
        <name>1-deoxy-D-xylulose 5-phosphate</name>
        <dbReference type="ChEBI" id="CHEBI:57792"/>
    </ligand>
</feature>
<name>A0ABS9MH97_9FIRM</name>
<comment type="pathway">
    <text evidence="1 9">Isoprenoid biosynthesis; isopentenyl diphosphate biosynthesis via DXP pathway; isopentenyl diphosphate from 1-deoxy-D-xylulose 5-phosphate: step 1/6.</text>
</comment>
<keyword evidence="9" id="KW-0460">Magnesium</keyword>
<feature type="binding site" evidence="9">
    <location>
        <position position="11"/>
    </location>
    <ligand>
        <name>NADPH</name>
        <dbReference type="ChEBI" id="CHEBI:57783"/>
    </ligand>
</feature>
<feature type="binding site" evidence="9">
    <location>
        <position position="121"/>
    </location>
    <ligand>
        <name>NADPH</name>
        <dbReference type="ChEBI" id="CHEBI:57783"/>
    </ligand>
</feature>
<evidence type="ECO:0000256" key="4">
    <source>
        <dbReference type="ARBA" id="ARBA00022857"/>
    </source>
</evidence>
<comment type="caution">
    <text evidence="13">The sequence shown here is derived from an EMBL/GenBank/DDBJ whole genome shotgun (WGS) entry which is preliminary data.</text>
</comment>
<evidence type="ECO:0000256" key="7">
    <source>
        <dbReference type="ARBA" id="ARBA00023229"/>
    </source>
</evidence>
<feature type="binding site" evidence="9">
    <location>
        <position position="197"/>
    </location>
    <ligand>
        <name>1-deoxy-D-xylulose 5-phosphate</name>
        <dbReference type="ChEBI" id="CHEBI:57792"/>
    </ligand>
</feature>
<dbReference type="InterPro" id="IPR036291">
    <property type="entry name" value="NAD(P)-bd_dom_sf"/>
</dbReference>
<feature type="binding site" evidence="9">
    <location>
        <position position="148"/>
    </location>
    <ligand>
        <name>1-deoxy-D-xylulose 5-phosphate</name>
        <dbReference type="ChEBI" id="CHEBI:57792"/>
    </ligand>
</feature>
<dbReference type="HAMAP" id="MF_00183">
    <property type="entry name" value="DXP_reductoisom"/>
    <property type="match status" value="1"/>
</dbReference>
<dbReference type="InterPro" id="IPR036169">
    <property type="entry name" value="DXPR_C_sf"/>
</dbReference>
<evidence type="ECO:0000259" key="12">
    <source>
        <dbReference type="Pfam" id="PF13288"/>
    </source>
</evidence>
<dbReference type="Proteomes" id="UP001298681">
    <property type="component" value="Unassembled WGS sequence"/>
</dbReference>
<dbReference type="RefSeq" id="WP_237966365.1">
    <property type="nucleotide sequence ID" value="NZ_JAKNHQ010000002.1"/>
</dbReference>
<feature type="binding site" evidence="9">
    <location>
        <position position="147"/>
    </location>
    <ligand>
        <name>Mn(2+)</name>
        <dbReference type="ChEBI" id="CHEBI:29035"/>
    </ligand>
</feature>
<evidence type="ECO:0000256" key="3">
    <source>
        <dbReference type="ARBA" id="ARBA00022723"/>
    </source>
</evidence>
<dbReference type="Pfam" id="PF13288">
    <property type="entry name" value="DXPR_C"/>
    <property type="match status" value="1"/>
</dbReference>
<dbReference type="PIRSF" id="PIRSF006205">
    <property type="entry name" value="Dxp_reductismrs"/>
    <property type="match status" value="1"/>
</dbReference>
<keyword evidence="3 9" id="KW-0479">Metal-binding</keyword>
<evidence type="ECO:0000256" key="5">
    <source>
        <dbReference type="ARBA" id="ARBA00023002"/>
    </source>
</evidence>
<dbReference type="Gene3D" id="1.10.1740.10">
    <property type="match status" value="1"/>
</dbReference>
<dbReference type="PANTHER" id="PTHR30525:SF0">
    <property type="entry name" value="1-DEOXY-D-XYLULOSE 5-PHOSPHATE REDUCTOISOMERASE, CHLOROPLASTIC"/>
    <property type="match status" value="1"/>
</dbReference>
<comment type="catalytic activity">
    <reaction evidence="8">
        <text>2-C-methyl-D-erythritol 4-phosphate + NADP(+) = 1-deoxy-D-xylulose 5-phosphate + NADPH + H(+)</text>
        <dbReference type="Rhea" id="RHEA:13717"/>
        <dbReference type="ChEBI" id="CHEBI:15378"/>
        <dbReference type="ChEBI" id="CHEBI:57783"/>
        <dbReference type="ChEBI" id="CHEBI:57792"/>
        <dbReference type="ChEBI" id="CHEBI:58262"/>
        <dbReference type="ChEBI" id="CHEBI:58349"/>
        <dbReference type="EC" id="1.1.1.267"/>
    </reaction>
    <physiologicalReaction direction="right-to-left" evidence="8">
        <dbReference type="Rhea" id="RHEA:13719"/>
    </physiologicalReaction>
</comment>
<feature type="binding site" evidence="9">
    <location>
        <position position="210"/>
    </location>
    <ligand>
        <name>1-deoxy-D-xylulose 5-phosphate</name>
        <dbReference type="ChEBI" id="CHEBI:57792"/>
    </ligand>
</feature>
<dbReference type="SUPFAM" id="SSF51735">
    <property type="entry name" value="NAD(P)-binding Rossmann-fold domains"/>
    <property type="match status" value="1"/>
</dbReference>
<feature type="binding site" evidence="9">
    <location>
        <position position="219"/>
    </location>
    <ligand>
        <name>Mn(2+)</name>
        <dbReference type="ChEBI" id="CHEBI:29035"/>
    </ligand>
</feature>
<feature type="binding site" evidence="9">
    <location>
        <position position="203"/>
    </location>
    <ligand>
        <name>NADPH</name>
        <dbReference type="ChEBI" id="CHEBI:57783"/>
    </ligand>
</feature>
<feature type="binding site" evidence="9">
    <location>
        <position position="174"/>
    </location>
    <ligand>
        <name>1-deoxy-D-xylulose 5-phosphate</name>
        <dbReference type="ChEBI" id="CHEBI:57792"/>
    </ligand>
</feature>
<evidence type="ECO:0000259" key="11">
    <source>
        <dbReference type="Pfam" id="PF08436"/>
    </source>
</evidence>
<feature type="binding site" evidence="9">
    <location>
        <position position="219"/>
    </location>
    <ligand>
        <name>1-deoxy-D-xylulose 5-phosphate</name>
        <dbReference type="ChEBI" id="CHEBI:57792"/>
    </ligand>
</feature>
<dbReference type="InterPro" id="IPR003821">
    <property type="entry name" value="DXP_reductoisomerase"/>
</dbReference>
<feature type="binding site" evidence="9">
    <location>
        <position position="149"/>
    </location>
    <ligand>
        <name>1-deoxy-D-xylulose 5-phosphate</name>
        <dbReference type="ChEBI" id="CHEBI:57792"/>
    </ligand>
</feature>